<evidence type="ECO:0000313" key="5">
    <source>
        <dbReference type="EMBL" id="SET93223.1"/>
    </source>
</evidence>
<accession>A0A1I0IBJ5</accession>
<gene>
    <name evidence="5" type="ORF">SAMN05216313_12018</name>
</gene>
<dbReference type="SMART" id="SM00354">
    <property type="entry name" value="HTH_LACI"/>
    <property type="match status" value="1"/>
</dbReference>
<evidence type="ECO:0000313" key="6">
    <source>
        <dbReference type="Proteomes" id="UP000198508"/>
    </source>
</evidence>
<dbReference type="STRING" id="460384.SAMN05216313_12018"/>
<dbReference type="InterPro" id="IPR010982">
    <property type="entry name" value="Lambda_DNA-bd_dom_sf"/>
</dbReference>
<dbReference type="Gene3D" id="3.40.50.2300">
    <property type="match status" value="2"/>
</dbReference>
<dbReference type="Proteomes" id="UP000198508">
    <property type="component" value="Unassembled WGS sequence"/>
</dbReference>
<keyword evidence="3" id="KW-0804">Transcription</keyword>
<keyword evidence="2" id="KW-0238">DNA-binding</keyword>
<evidence type="ECO:0000256" key="1">
    <source>
        <dbReference type="ARBA" id="ARBA00023015"/>
    </source>
</evidence>
<dbReference type="PROSITE" id="PS50932">
    <property type="entry name" value="HTH_LACI_2"/>
    <property type="match status" value="1"/>
</dbReference>
<keyword evidence="1" id="KW-0805">Transcription regulation</keyword>
<dbReference type="Pfam" id="PF00356">
    <property type="entry name" value="LacI"/>
    <property type="match status" value="1"/>
</dbReference>
<feature type="domain" description="HTH lacI-type" evidence="4">
    <location>
        <begin position="13"/>
        <end position="67"/>
    </location>
</feature>
<dbReference type="CDD" id="cd01392">
    <property type="entry name" value="HTH_LacI"/>
    <property type="match status" value="1"/>
</dbReference>
<dbReference type="EMBL" id="FOIM01000020">
    <property type="protein sequence ID" value="SET93223.1"/>
    <property type="molecule type" value="Genomic_DNA"/>
</dbReference>
<name>A0A1I0IBJ5_9FIRM</name>
<dbReference type="GO" id="GO:0000976">
    <property type="term" value="F:transcription cis-regulatory region binding"/>
    <property type="evidence" value="ECO:0007669"/>
    <property type="project" value="TreeGrafter"/>
</dbReference>
<dbReference type="RefSeq" id="WP_092366611.1">
    <property type="nucleotide sequence ID" value="NZ_PYII01000029.1"/>
</dbReference>
<sequence length="366" mass="41399">MESMKDNSEKKLVTIKDIAEKSGYSIATVHRALNHKGGLSEETRMKILNVANDLNYTNNYIASALSRKSIDIAIVLPNPQGFGKYYFSYMIKGIRNCYEELYSYNINLLECYYDKEESEEEGQIKRLQQLYFEKDHVLQGLIIAPISNSGVLVKTLQAFAREGTKIVFIDDDLPEVNRICCVAPSDEYIGNLGAELMSHMLKKQDGKILLAAGNPAQSAHTLNAKGFISYMKQYRPDIEVIVAEDGRDAQASYQNLKKLLHETDDIVAAYSVRAKNSIPLCRAIQDTGRIDDISIIGSDLFLETEELLESGVLSAVIYKNPYQKGYRAFQILFDAVIKNISPKEELIYVPISIILRSNLRFYKEFI</sequence>
<dbReference type="Gene3D" id="1.10.260.40">
    <property type="entry name" value="lambda repressor-like DNA-binding domains"/>
    <property type="match status" value="1"/>
</dbReference>
<dbReference type="InterPro" id="IPR028082">
    <property type="entry name" value="Peripla_BP_I"/>
</dbReference>
<protein>
    <submittedName>
        <fullName evidence="5">LacI family transcriptional regulator</fullName>
    </submittedName>
</protein>
<dbReference type="GeneID" id="93280604"/>
<dbReference type="SUPFAM" id="SSF53822">
    <property type="entry name" value="Periplasmic binding protein-like I"/>
    <property type="match status" value="1"/>
</dbReference>
<dbReference type="InterPro" id="IPR000843">
    <property type="entry name" value="HTH_LacI"/>
</dbReference>
<dbReference type="SUPFAM" id="SSF47413">
    <property type="entry name" value="lambda repressor-like DNA-binding domains"/>
    <property type="match status" value="1"/>
</dbReference>
<dbReference type="InterPro" id="IPR025997">
    <property type="entry name" value="SBP_2_dom"/>
</dbReference>
<dbReference type="AlphaFoldDB" id="A0A1I0IBJ5"/>
<reference evidence="6" key="1">
    <citation type="submission" date="2016-10" db="EMBL/GenBank/DDBJ databases">
        <authorList>
            <person name="Varghese N."/>
            <person name="Submissions S."/>
        </authorList>
    </citation>
    <scope>NUCLEOTIDE SEQUENCE [LARGE SCALE GENOMIC DNA]</scope>
    <source>
        <strain evidence="6">NLAE-zl-G277</strain>
    </source>
</reference>
<evidence type="ECO:0000256" key="2">
    <source>
        <dbReference type="ARBA" id="ARBA00023125"/>
    </source>
</evidence>
<organism evidence="5 6">
    <name type="scientific">Enterocloster lavalensis</name>
    <dbReference type="NCBI Taxonomy" id="460384"/>
    <lineage>
        <taxon>Bacteria</taxon>
        <taxon>Bacillati</taxon>
        <taxon>Bacillota</taxon>
        <taxon>Clostridia</taxon>
        <taxon>Lachnospirales</taxon>
        <taxon>Lachnospiraceae</taxon>
        <taxon>Enterocloster</taxon>
    </lineage>
</organism>
<dbReference type="PANTHER" id="PTHR30146">
    <property type="entry name" value="LACI-RELATED TRANSCRIPTIONAL REPRESSOR"/>
    <property type="match status" value="1"/>
</dbReference>
<evidence type="ECO:0000259" key="4">
    <source>
        <dbReference type="PROSITE" id="PS50932"/>
    </source>
</evidence>
<keyword evidence="6" id="KW-1185">Reference proteome</keyword>
<dbReference type="CDD" id="cd06307">
    <property type="entry name" value="PBP1_sugar_binding"/>
    <property type="match status" value="1"/>
</dbReference>
<dbReference type="GO" id="GO:0003700">
    <property type="term" value="F:DNA-binding transcription factor activity"/>
    <property type="evidence" value="ECO:0007669"/>
    <property type="project" value="TreeGrafter"/>
</dbReference>
<dbReference type="PANTHER" id="PTHR30146:SF109">
    <property type="entry name" value="HTH-TYPE TRANSCRIPTIONAL REGULATOR GALS"/>
    <property type="match status" value="1"/>
</dbReference>
<proteinExistence type="predicted"/>
<evidence type="ECO:0000256" key="3">
    <source>
        <dbReference type="ARBA" id="ARBA00023163"/>
    </source>
</evidence>
<dbReference type="Pfam" id="PF13407">
    <property type="entry name" value="Peripla_BP_4"/>
    <property type="match status" value="1"/>
</dbReference>